<feature type="chain" id="PRO_5045880016" evidence="2">
    <location>
        <begin position="25"/>
        <end position="110"/>
    </location>
</feature>
<evidence type="ECO:0000313" key="4">
    <source>
        <dbReference type="Proteomes" id="UP001160334"/>
    </source>
</evidence>
<dbReference type="Proteomes" id="UP001160334">
    <property type="component" value="Unassembled WGS sequence"/>
</dbReference>
<proteinExistence type="predicted"/>
<evidence type="ECO:0000256" key="1">
    <source>
        <dbReference type="SAM" id="MobiDB-lite"/>
    </source>
</evidence>
<dbReference type="EMBL" id="JARXVC010000002">
    <property type="protein sequence ID" value="MDH6279795.1"/>
    <property type="molecule type" value="Genomic_DNA"/>
</dbReference>
<evidence type="ECO:0000313" key="3">
    <source>
        <dbReference type="EMBL" id="MDH6279795.1"/>
    </source>
</evidence>
<dbReference type="RefSeq" id="WP_280759167.1">
    <property type="nucleotide sequence ID" value="NZ_JARXVC010000002.1"/>
</dbReference>
<reference evidence="3 4" key="1">
    <citation type="submission" date="2023-04" db="EMBL/GenBank/DDBJ databases">
        <title>Forest soil microbial communities from Buena Vista Peninsula, Colon Province, Panama.</title>
        <authorList>
            <person name="Bouskill N."/>
        </authorList>
    </citation>
    <scope>NUCLEOTIDE SEQUENCE [LARGE SCALE GENOMIC DNA]</scope>
    <source>
        <strain evidence="3 4">CFH S0262</strain>
    </source>
</reference>
<gene>
    <name evidence="3" type="ORF">M2280_001004</name>
</gene>
<keyword evidence="2" id="KW-0732">Signal</keyword>
<name>A0ABT6M670_9NOCA</name>
<evidence type="ECO:0000256" key="2">
    <source>
        <dbReference type="SAM" id="SignalP"/>
    </source>
</evidence>
<keyword evidence="4" id="KW-1185">Reference proteome</keyword>
<feature type="signal peptide" evidence="2">
    <location>
        <begin position="1"/>
        <end position="24"/>
    </location>
</feature>
<accession>A0ABT6M670</accession>
<organism evidence="3 4">
    <name type="scientific">Prescottella agglutinans</name>
    <dbReference type="NCBI Taxonomy" id="1644129"/>
    <lineage>
        <taxon>Bacteria</taxon>
        <taxon>Bacillati</taxon>
        <taxon>Actinomycetota</taxon>
        <taxon>Actinomycetes</taxon>
        <taxon>Mycobacteriales</taxon>
        <taxon>Nocardiaceae</taxon>
        <taxon>Prescottella</taxon>
    </lineage>
</organism>
<comment type="caution">
    <text evidence="3">The sequence shown here is derived from an EMBL/GenBank/DDBJ whole genome shotgun (WGS) entry which is preliminary data.</text>
</comment>
<protein>
    <submittedName>
        <fullName evidence="3">Uncharacterized protein</fullName>
    </submittedName>
</protein>
<sequence length="110" mass="11070">MSKRAIGVVAAAAVMAVGFAPAHAAPSESAQDGPDTSAAVIEKAMAKANDPTSGLLDRLSNDERELLKSSKVKSALIDAQTGAVLSVGEDDFVPEGAAPGARPMSQVPGR</sequence>
<feature type="region of interest" description="Disordered" evidence="1">
    <location>
        <begin position="89"/>
        <end position="110"/>
    </location>
</feature>